<organism evidence="1">
    <name type="scientific">Sipha flava</name>
    <name type="common">yellow sugarcane aphid</name>
    <dbReference type="NCBI Taxonomy" id="143950"/>
    <lineage>
        <taxon>Eukaryota</taxon>
        <taxon>Metazoa</taxon>
        <taxon>Ecdysozoa</taxon>
        <taxon>Arthropoda</taxon>
        <taxon>Hexapoda</taxon>
        <taxon>Insecta</taxon>
        <taxon>Pterygota</taxon>
        <taxon>Neoptera</taxon>
        <taxon>Paraneoptera</taxon>
        <taxon>Hemiptera</taxon>
        <taxon>Sternorrhyncha</taxon>
        <taxon>Aphidomorpha</taxon>
        <taxon>Aphidoidea</taxon>
        <taxon>Aphididae</taxon>
        <taxon>Sipha</taxon>
    </lineage>
</organism>
<dbReference type="OrthoDB" id="6629632at2759"/>
<dbReference type="PANTHER" id="PTHR33395">
    <property type="entry name" value="TRANSCRIPTASE, PUTATIVE-RELATED-RELATED"/>
    <property type="match status" value="1"/>
</dbReference>
<dbReference type="GO" id="GO:0031012">
    <property type="term" value="C:extracellular matrix"/>
    <property type="evidence" value="ECO:0007669"/>
    <property type="project" value="TreeGrafter"/>
</dbReference>
<protein>
    <submittedName>
        <fullName evidence="1">Uncharacterized protein</fullName>
    </submittedName>
</protein>
<dbReference type="GO" id="GO:0007508">
    <property type="term" value="P:larval heart development"/>
    <property type="evidence" value="ECO:0007669"/>
    <property type="project" value="TreeGrafter"/>
</dbReference>
<name>A0A2S2PY62_9HEMI</name>
<reference evidence="1" key="1">
    <citation type="submission" date="2018-04" db="EMBL/GenBank/DDBJ databases">
        <title>Transcriptome assembly of Sipha flava.</title>
        <authorList>
            <person name="Scully E.D."/>
            <person name="Geib S.M."/>
            <person name="Palmer N.A."/>
            <person name="Koch K."/>
            <person name="Bradshaw J."/>
            <person name="Heng-Moss T."/>
            <person name="Sarath G."/>
        </authorList>
    </citation>
    <scope>NUCLEOTIDE SEQUENCE</scope>
</reference>
<gene>
    <name evidence="1" type="ORF">g.163861</name>
</gene>
<dbReference type="GO" id="GO:0061343">
    <property type="term" value="P:cell adhesion involved in heart morphogenesis"/>
    <property type="evidence" value="ECO:0007669"/>
    <property type="project" value="TreeGrafter"/>
</dbReference>
<evidence type="ECO:0000313" key="1">
    <source>
        <dbReference type="EMBL" id="MBY69862.1"/>
    </source>
</evidence>
<dbReference type="PANTHER" id="PTHR33395:SF22">
    <property type="entry name" value="REVERSE TRANSCRIPTASE DOMAIN-CONTAINING PROTEIN"/>
    <property type="match status" value="1"/>
</dbReference>
<proteinExistence type="predicted"/>
<sequence>MVLSNLQINDAVHIFYENIFRIIDFSCPKKYLYTPKYPLWFSTTLKQLILRKKIAHKIYKRYPTQCNYNQFSNLRAQCKSLNKLEYNSFITKTQNSIKSNPKLFWKFIRNKRSTSTLPESMNYNNVNYCGGIDISNCFARFFSSVFNQPYYCNAVPSIENINMHSVDFNKCVLTLNDIFGELNCISTKTCPGPDVIPSIFFKECKFVLAVPLLILFNRSLSSGVFPDK</sequence>
<dbReference type="EMBL" id="GGMS01000659">
    <property type="protein sequence ID" value="MBY69862.1"/>
    <property type="molecule type" value="Transcribed_RNA"/>
</dbReference>
<dbReference type="AlphaFoldDB" id="A0A2S2PY62"/>
<accession>A0A2S2PY62</accession>